<dbReference type="InterPro" id="IPR024455">
    <property type="entry name" value="Phage_capsid"/>
</dbReference>
<reference evidence="3 4" key="1">
    <citation type="submission" date="2021-05" db="EMBL/GenBank/DDBJ databases">
        <title>Mycobacterium acidophilum sp. nov., an extremely acid-tolerant member of the genus Mycobacterium.</title>
        <authorList>
            <person name="Xia J."/>
        </authorList>
    </citation>
    <scope>NUCLEOTIDE SEQUENCE [LARGE SCALE GENOMIC DNA]</scope>
    <source>
        <strain evidence="3 4">M1</strain>
    </source>
</reference>
<dbReference type="InterPro" id="IPR054612">
    <property type="entry name" value="Phage_capsid-like_C"/>
</dbReference>
<comment type="caution">
    <text evidence="3">The sequence shown here is derived from an EMBL/GenBank/DDBJ whole genome shotgun (WGS) entry which is preliminary data.</text>
</comment>
<dbReference type="RefSeq" id="WP_214092421.1">
    <property type="nucleotide sequence ID" value="NZ_JAHCLR010000012.1"/>
</dbReference>
<dbReference type="SUPFAM" id="SSF56563">
    <property type="entry name" value="Major capsid protein gp5"/>
    <property type="match status" value="1"/>
</dbReference>
<evidence type="ECO:0000259" key="2">
    <source>
        <dbReference type="Pfam" id="PF05065"/>
    </source>
</evidence>
<sequence length="281" mass="29387">MAFTHTTETSAAAWRPDLFTYAPETVLPEALIFTATTVAGSIKGDQPAMKVAYAVDADADFVAEGAEIDEAQPDLAEVTVYTAKFAQLLRISREQYAQDGTSGHLALSVQRAMTIKADKALLAQAAPTAGTAPVAGLVNVTGLESQTGVATNLDKLIDLEAAVRANRANPALWVLSPDCWADLRKMKQGTSGAGANVSILGSGTDDAAPRLLSIPVTVNPEVPSKTGLLIDPTAIVSAVSPLEIATSLDRYFSSDSIGVRATMRTGHAVVHPDRIGLFTLT</sequence>
<evidence type="ECO:0000256" key="1">
    <source>
        <dbReference type="ARBA" id="ARBA00004328"/>
    </source>
</evidence>
<name>A0ABS5RKT6_9MYCO</name>
<dbReference type="Gene3D" id="3.30.2320.10">
    <property type="entry name" value="hypothetical protein PF0899 domain"/>
    <property type="match status" value="1"/>
</dbReference>
<dbReference type="Proteomes" id="UP001519535">
    <property type="component" value="Unassembled WGS sequence"/>
</dbReference>
<dbReference type="Gene3D" id="3.30.2400.10">
    <property type="entry name" value="Major capsid protein gp5"/>
    <property type="match status" value="1"/>
</dbReference>
<dbReference type="NCBIfam" id="TIGR01554">
    <property type="entry name" value="major_cap_HK97"/>
    <property type="match status" value="1"/>
</dbReference>
<dbReference type="EMBL" id="JAHCLR010000012">
    <property type="protein sequence ID" value="MBS9533539.1"/>
    <property type="molecule type" value="Genomic_DNA"/>
</dbReference>
<proteinExistence type="predicted"/>
<keyword evidence="4" id="KW-1185">Reference proteome</keyword>
<dbReference type="Pfam" id="PF05065">
    <property type="entry name" value="Phage_capsid"/>
    <property type="match status" value="1"/>
</dbReference>
<comment type="subcellular location">
    <subcellularLocation>
        <location evidence="1">Virion</location>
    </subcellularLocation>
</comment>
<protein>
    <submittedName>
        <fullName evidence="3">Phage major capsid protein</fullName>
    </submittedName>
</protein>
<evidence type="ECO:0000313" key="4">
    <source>
        <dbReference type="Proteomes" id="UP001519535"/>
    </source>
</evidence>
<organism evidence="3 4">
    <name type="scientific">Mycolicibacter acidiphilus</name>
    <dbReference type="NCBI Taxonomy" id="2835306"/>
    <lineage>
        <taxon>Bacteria</taxon>
        <taxon>Bacillati</taxon>
        <taxon>Actinomycetota</taxon>
        <taxon>Actinomycetes</taxon>
        <taxon>Mycobacteriales</taxon>
        <taxon>Mycobacteriaceae</taxon>
        <taxon>Mycolicibacter</taxon>
    </lineage>
</organism>
<accession>A0ABS5RKT6</accession>
<evidence type="ECO:0000313" key="3">
    <source>
        <dbReference type="EMBL" id="MBS9533539.1"/>
    </source>
</evidence>
<feature type="domain" description="Phage capsid-like C-terminal" evidence="2">
    <location>
        <begin position="46"/>
        <end position="275"/>
    </location>
</feature>
<gene>
    <name evidence="3" type="ORF">KIH27_08050</name>
</gene>